<keyword evidence="3" id="KW-1185">Reference proteome</keyword>
<evidence type="ECO:0000313" key="2">
    <source>
        <dbReference type="EMBL" id="MDJ1640253.1"/>
    </source>
</evidence>
<name>A0ABT7D3H8_9ACTN</name>
<dbReference type="Pfam" id="PF00501">
    <property type="entry name" value="AMP-binding"/>
    <property type="match status" value="1"/>
</dbReference>
<dbReference type="Proteomes" id="UP001237194">
    <property type="component" value="Unassembled WGS sequence"/>
</dbReference>
<dbReference type="RefSeq" id="WP_283892409.1">
    <property type="nucleotide sequence ID" value="NZ_JARWAF010000003.1"/>
</dbReference>
<dbReference type="InterPro" id="IPR000873">
    <property type="entry name" value="AMP-dep_synth/lig_dom"/>
</dbReference>
<proteinExistence type="predicted"/>
<reference evidence="2 3" key="1">
    <citation type="submission" date="2023-04" db="EMBL/GenBank/DDBJ databases">
        <title>A novel species of the genus Streptomyces: Streptomyces pakalii sp. nov. isolated from a Mexican soil jungle.</title>
        <authorList>
            <person name="Chavez-Hernandez M.A."/>
            <person name="Ortiz-Alvarez J."/>
            <person name="Villa-Tanaca L."/>
            <person name="Hernandez-Rodriguez C."/>
        </authorList>
    </citation>
    <scope>NUCLEOTIDE SEQUENCE [LARGE SCALE GENOMIC DNA]</scope>
    <source>
        <strain evidence="2 3">ENCB-J15</strain>
    </source>
</reference>
<comment type="caution">
    <text evidence="2">The sequence shown here is derived from an EMBL/GenBank/DDBJ whole genome shotgun (WGS) entry which is preliminary data.</text>
</comment>
<feature type="domain" description="AMP-dependent synthetase/ligase" evidence="1">
    <location>
        <begin position="20"/>
        <end position="87"/>
    </location>
</feature>
<accession>A0ABT7D3H8</accession>
<evidence type="ECO:0000313" key="3">
    <source>
        <dbReference type="Proteomes" id="UP001237194"/>
    </source>
</evidence>
<sequence length="91" mass="9736">MTTLLTRILAGAGGVFAPDRLLCSSRVTVLNQTPTAFHQLIAAQDEDGADDAVRVVVFGGEALNPTLLKPWLAREANRATRLVNMYGIVVS</sequence>
<dbReference type="SUPFAM" id="SSF56801">
    <property type="entry name" value="Acetyl-CoA synthetase-like"/>
    <property type="match status" value="1"/>
</dbReference>
<dbReference type="Gene3D" id="3.40.50.980">
    <property type="match status" value="1"/>
</dbReference>
<protein>
    <submittedName>
        <fullName evidence="2">AMP-binding protein</fullName>
    </submittedName>
</protein>
<evidence type="ECO:0000259" key="1">
    <source>
        <dbReference type="Pfam" id="PF00501"/>
    </source>
</evidence>
<organism evidence="2 3">
    <name type="scientific">Streptomyces pakalii</name>
    <dbReference type="NCBI Taxonomy" id="3036494"/>
    <lineage>
        <taxon>Bacteria</taxon>
        <taxon>Bacillati</taxon>
        <taxon>Actinomycetota</taxon>
        <taxon>Actinomycetes</taxon>
        <taxon>Kitasatosporales</taxon>
        <taxon>Streptomycetaceae</taxon>
        <taxon>Streptomyces</taxon>
    </lineage>
</organism>
<gene>
    <name evidence="2" type="ORF">P5W92_07520</name>
</gene>
<dbReference type="EMBL" id="JARWAF010000003">
    <property type="protein sequence ID" value="MDJ1640253.1"/>
    <property type="molecule type" value="Genomic_DNA"/>
</dbReference>